<dbReference type="EMBL" id="KL142381">
    <property type="protein sequence ID" value="KDR75010.1"/>
    <property type="molecule type" value="Genomic_DNA"/>
</dbReference>
<sequence>MSPDTSMYGGHMHDMRLGLGWPAASELRRSFDIAKTLPFFCCIISLILPVNQNSEPPFINSICTLGLRPQLAHSVI</sequence>
<dbReference type="AlphaFoldDB" id="A0A067SVS1"/>
<accession>A0A067SVS1</accession>
<dbReference type="HOGENOM" id="CLU_2654651_0_0_1"/>
<name>A0A067SVS1_GALM3</name>
<gene>
    <name evidence="1" type="ORF">GALMADRAFT_521200</name>
</gene>
<evidence type="ECO:0000313" key="2">
    <source>
        <dbReference type="Proteomes" id="UP000027222"/>
    </source>
</evidence>
<proteinExistence type="predicted"/>
<keyword evidence="2" id="KW-1185">Reference proteome</keyword>
<organism evidence="1 2">
    <name type="scientific">Galerina marginata (strain CBS 339.88)</name>
    <dbReference type="NCBI Taxonomy" id="685588"/>
    <lineage>
        <taxon>Eukaryota</taxon>
        <taxon>Fungi</taxon>
        <taxon>Dikarya</taxon>
        <taxon>Basidiomycota</taxon>
        <taxon>Agaricomycotina</taxon>
        <taxon>Agaricomycetes</taxon>
        <taxon>Agaricomycetidae</taxon>
        <taxon>Agaricales</taxon>
        <taxon>Agaricineae</taxon>
        <taxon>Strophariaceae</taxon>
        <taxon>Galerina</taxon>
    </lineage>
</organism>
<protein>
    <submittedName>
        <fullName evidence="1">Uncharacterized protein</fullName>
    </submittedName>
</protein>
<evidence type="ECO:0000313" key="1">
    <source>
        <dbReference type="EMBL" id="KDR75010.1"/>
    </source>
</evidence>
<dbReference type="Proteomes" id="UP000027222">
    <property type="component" value="Unassembled WGS sequence"/>
</dbReference>
<reference evidence="2" key="1">
    <citation type="journal article" date="2014" name="Proc. Natl. Acad. Sci. U.S.A.">
        <title>Extensive sampling of basidiomycete genomes demonstrates inadequacy of the white-rot/brown-rot paradigm for wood decay fungi.</title>
        <authorList>
            <person name="Riley R."/>
            <person name="Salamov A.A."/>
            <person name="Brown D.W."/>
            <person name="Nagy L.G."/>
            <person name="Floudas D."/>
            <person name="Held B.W."/>
            <person name="Levasseur A."/>
            <person name="Lombard V."/>
            <person name="Morin E."/>
            <person name="Otillar R."/>
            <person name="Lindquist E.A."/>
            <person name="Sun H."/>
            <person name="LaButti K.M."/>
            <person name="Schmutz J."/>
            <person name="Jabbour D."/>
            <person name="Luo H."/>
            <person name="Baker S.E."/>
            <person name="Pisabarro A.G."/>
            <person name="Walton J.D."/>
            <person name="Blanchette R.A."/>
            <person name="Henrissat B."/>
            <person name="Martin F."/>
            <person name="Cullen D."/>
            <person name="Hibbett D.S."/>
            <person name="Grigoriev I.V."/>
        </authorList>
    </citation>
    <scope>NUCLEOTIDE SEQUENCE [LARGE SCALE GENOMIC DNA]</scope>
    <source>
        <strain evidence="2">CBS 339.88</strain>
    </source>
</reference>